<proteinExistence type="predicted"/>
<dbReference type="InterPro" id="IPR000086">
    <property type="entry name" value="NUDIX_hydrolase_dom"/>
</dbReference>
<sequence>MGIHSPLFRFLYTIEVPRLGGKPAQAGALCWRRHEGKLQVLLVKSRKSQRWVLPGGWALRSRPLAATAEREAWEEAGVSGTIGNRVLAVVPKRKHYRLAGQIEWQMAVFPLRVDALADEYPEAEERQRAWFSPEQAAKLVHPSSLGPILREFAVPKTSAA</sequence>
<reference evidence="7" key="1">
    <citation type="journal article" date="2019" name="Int. J. Syst. Evol. Microbiol.">
        <title>The Global Catalogue of Microorganisms (GCM) 10K type strain sequencing project: providing services to taxonomists for standard genome sequencing and annotation.</title>
        <authorList>
            <consortium name="The Broad Institute Genomics Platform"/>
            <consortium name="The Broad Institute Genome Sequencing Center for Infectious Disease"/>
            <person name="Wu L."/>
            <person name="Ma J."/>
        </authorList>
    </citation>
    <scope>NUCLEOTIDE SEQUENCE [LARGE SCALE GENOMIC DNA]</scope>
    <source>
        <strain evidence="7">JCM 16603</strain>
    </source>
</reference>
<comment type="cofactor">
    <cofactor evidence="1">
        <name>Mg(2+)</name>
        <dbReference type="ChEBI" id="CHEBI:18420"/>
    </cofactor>
</comment>
<protein>
    <submittedName>
        <fullName evidence="6">NUDIX hydrolase</fullName>
    </submittedName>
</protein>
<dbReference type="RefSeq" id="WP_344710337.1">
    <property type="nucleotide sequence ID" value="NZ_BAAAZD010000002.1"/>
</dbReference>
<evidence type="ECO:0000256" key="2">
    <source>
        <dbReference type="ARBA" id="ARBA00022723"/>
    </source>
</evidence>
<dbReference type="EMBL" id="BAAAZD010000002">
    <property type="protein sequence ID" value="GAA4008239.1"/>
    <property type="molecule type" value="Genomic_DNA"/>
</dbReference>
<organism evidence="6 7">
    <name type="scientific">Sphingomonas humi</name>
    <dbReference type="NCBI Taxonomy" id="335630"/>
    <lineage>
        <taxon>Bacteria</taxon>
        <taxon>Pseudomonadati</taxon>
        <taxon>Pseudomonadota</taxon>
        <taxon>Alphaproteobacteria</taxon>
        <taxon>Sphingomonadales</taxon>
        <taxon>Sphingomonadaceae</taxon>
        <taxon>Sphingomonas</taxon>
    </lineage>
</organism>
<accession>A0ABP7S8I9</accession>
<evidence type="ECO:0000259" key="5">
    <source>
        <dbReference type="PROSITE" id="PS51462"/>
    </source>
</evidence>
<gene>
    <name evidence="6" type="ORF">GCM10022211_22210</name>
</gene>
<dbReference type="CDD" id="cd04666">
    <property type="entry name" value="NUDIX_DIPP2_like_Nudt4"/>
    <property type="match status" value="1"/>
</dbReference>
<dbReference type="SUPFAM" id="SSF55811">
    <property type="entry name" value="Nudix"/>
    <property type="match status" value="1"/>
</dbReference>
<dbReference type="Gene3D" id="3.90.79.10">
    <property type="entry name" value="Nucleoside Triphosphate Pyrophosphohydrolase"/>
    <property type="match status" value="1"/>
</dbReference>
<dbReference type="PROSITE" id="PS51462">
    <property type="entry name" value="NUDIX"/>
    <property type="match status" value="1"/>
</dbReference>
<dbReference type="InterPro" id="IPR015797">
    <property type="entry name" value="NUDIX_hydrolase-like_dom_sf"/>
</dbReference>
<keyword evidence="2" id="KW-0479">Metal-binding</keyword>
<evidence type="ECO:0000256" key="4">
    <source>
        <dbReference type="ARBA" id="ARBA00022842"/>
    </source>
</evidence>
<dbReference type="PANTHER" id="PTHR12629">
    <property type="entry name" value="DIPHOSPHOINOSITOL POLYPHOSPHATE PHOSPHOHYDROLASE"/>
    <property type="match status" value="1"/>
</dbReference>
<evidence type="ECO:0000313" key="6">
    <source>
        <dbReference type="EMBL" id="GAA4008239.1"/>
    </source>
</evidence>
<dbReference type="InterPro" id="IPR047198">
    <property type="entry name" value="DDP-like_NUDIX"/>
</dbReference>
<evidence type="ECO:0000256" key="1">
    <source>
        <dbReference type="ARBA" id="ARBA00001946"/>
    </source>
</evidence>
<evidence type="ECO:0000313" key="7">
    <source>
        <dbReference type="Proteomes" id="UP001501310"/>
    </source>
</evidence>
<keyword evidence="7" id="KW-1185">Reference proteome</keyword>
<comment type="caution">
    <text evidence="6">The sequence shown here is derived from an EMBL/GenBank/DDBJ whole genome shotgun (WGS) entry which is preliminary data.</text>
</comment>
<keyword evidence="4" id="KW-0460">Magnesium</keyword>
<dbReference type="PANTHER" id="PTHR12629:SF0">
    <property type="entry name" value="DIPHOSPHOINOSITOL-POLYPHOSPHATE DIPHOSPHATASE"/>
    <property type="match status" value="1"/>
</dbReference>
<dbReference type="Pfam" id="PF00293">
    <property type="entry name" value="NUDIX"/>
    <property type="match status" value="1"/>
</dbReference>
<evidence type="ECO:0000256" key="3">
    <source>
        <dbReference type="ARBA" id="ARBA00022801"/>
    </source>
</evidence>
<feature type="domain" description="Nudix hydrolase" evidence="5">
    <location>
        <begin position="23"/>
        <end position="153"/>
    </location>
</feature>
<keyword evidence="3 6" id="KW-0378">Hydrolase</keyword>
<dbReference type="GO" id="GO:0016787">
    <property type="term" value="F:hydrolase activity"/>
    <property type="evidence" value="ECO:0007669"/>
    <property type="project" value="UniProtKB-KW"/>
</dbReference>
<dbReference type="Proteomes" id="UP001501310">
    <property type="component" value="Unassembled WGS sequence"/>
</dbReference>
<name>A0ABP7S8I9_9SPHN</name>